<dbReference type="PANTHER" id="PTHR47074">
    <property type="entry name" value="BNAC02G40300D PROTEIN"/>
    <property type="match status" value="1"/>
</dbReference>
<protein>
    <recommendedName>
        <fullName evidence="1">RNase H type-1 domain-containing protein</fullName>
    </recommendedName>
</protein>
<dbReference type="PANTHER" id="PTHR47074:SF61">
    <property type="entry name" value="RNASE H TYPE-1 DOMAIN-CONTAINING PROTEIN"/>
    <property type="match status" value="1"/>
</dbReference>
<dbReference type="InterPro" id="IPR036397">
    <property type="entry name" value="RNaseH_sf"/>
</dbReference>
<feature type="domain" description="RNase H type-1" evidence="1">
    <location>
        <begin position="25"/>
        <end position="116"/>
    </location>
</feature>
<dbReference type="InterPro" id="IPR044730">
    <property type="entry name" value="RNase_H-like_dom_plant"/>
</dbReference>
<evidence type="ECO:0000313" key="2">
    <source>
        <dbReference type="EMBL" id="KAK5836395.1"/>
    </source>
</evidence>
<dbReference type="EMBL" id="JARKNE010000004">
    <property type="protein sequence ID" value="KAK5836395.1"/>
    <property type="molecule type" value="Genomic_DNA"/>
</dbReference>
<sequence length="141" mass="15961">MKLPDKPRPATMKWLSLNDLTVKVNFDAMFKPQNCESCSRFVIRDNQRLVIDSGVVVNNHVADAFSGKALACVQALDFLIEMGFREVVMEGDSRIIVVRIQKGTQDRSEIGTYNEEFKIEGPKFLFYFFSAHKSGIKCSCS</sequence>
<reference evidence="2 3" key="1">
    <citation type="submission" date="2023-03" db="EMBL/GenBank/DDBJ databases">
        <title>WGS of Gossypium arboreum.</title>
        <authorList>
            <person name="Yu D."/>
        </authorList>
    </citation>
    <scope>NUCLEOTIDE SEQUENCE [LARGE SCALE GENOMIC DNA]</scope>
    <source>
        <tissue evidence="2">Leaf</tissue>
    </source>
</reference>
<evidence type="ECO:0000259" key="1">
    <source>
        <dbReference type="Pfam" id="PF13456"/>
    </source>
</evidence>
<dbReference type="CDD" id="cd06222">
    <property type="entry name" value="RNase_H_like"/>
    <property type="match status" value="1"/>
</dbReference>
<name>A0ABR0QAP1_GOSAR</name>
<dbReference type="Pfam" id="PF13456">
    <property type="entry name" value="RVT_3"/>
    <property type="match status" value="1"/>
</dbReference>
<dbReference type="Gene3D" id="3.30.420.10">
    <property type="entry name" value="Ribonuclease H-like superfamily/Ribonuclease H"/>
    <property type="match status" value="1"/>
</dbReference>
<comment type="caution">
    <text evidence="2">The sequence shown here is derived from an EMBL/GenBank/DDBJ whole genome shotgun (WGS) entry which is preliminary data.</text>
</comment>
<proteinExistence type="predicted"/>
<organism evidence="2 3">
    <name type="scientific">Gossypium arboreum</name>
    <name type="common">Tree cotton</name>
    <name type="synonym">Gossypium nanking</name>
    <dbReference type="NCBI Taxonomy" id="29729"/>
    <lineage>
        <taxon>Eukaryota</taxon>
        <taxon>Viridiplantae</taxon>
        <taxon>Streptophyta</taxon>
        <taxon>Embryophyta</taxon>
        <taxon>Tracheophyta</taxon>
        <taxon>Spermatophyta</taxon>
        <taxon>Magnoliopsida</taxon>
        <taxon>eudicotyledons</taxon>
        <taxon>Gunneridae</taxon>
        <taxon>Pentapetalae</taxon>
        <taxon>rosids</taxon>
        <taxon>malvids</taxon>
        <taxon>Malvales</taxon>
        <taxon>Malvaceae</taxon>
        <taxon>Malvoideae</taxon>
        <taxon>Gossypium</taxon>
    </lineage>
</organism>
<dbReference type="InterPro" id="IPR052929">
    <property type="entry name" value="RNase_H-like_EbsB-rel"/>
</dbReference>
<gene>
    <name evidence="2" type="ORF">PVK06_012182</name>
</gene>
<accession>A0ABR0QAP1</accession>
<evidence type="ECO:0000313" key="3">
    <source>
        <dbReference type="Proteomes" id="UP001358586"/>
    </source>
</evidence>
<dbReference type="InterPro" id="IPR002156">
    <property type="entry name" value="RNaseH_domain"/>
</dbReference>
<dbReference type="Proteomes" id="UP001358586">
    <property type="component" value="Chromosome 4"/>
</dbReference>
<keyword evidence="3" id="KW-1185">Reference proteome</keyword>